<dbReference type="Pfam" id="PF00587">
    <property type="entry name" value="tRNA-synt_2b"/>
    <property type="match status" value="1"/>
</dbReference>
<dbReference type="InterPro" id="IPR004500">
    <property type="entry name" value="Pro-tRNA-synth_IIa_bac-type"/>
</dbReference>
<comment type="function">
    <text evidence="10 12">Catalyzes the attachment of proline to tRNA(Pro) in a two-step reaction: proline is first activated by ATP to form Pro-AMP and then transferred to the acceptor end of tRNA(Pro). As ProRS can inadvertently accommodate and process non-cognate amino acids such as alanine and cysteine, to avoid such errors it has two additional distinct editing activities against alanine. One activity is designated as 'pretransfer' editing and involves the tRNA(Pro)-independent hydrolysis of activated Ala-AMP. The other activity is designated 'posttransfer' editing and involves deacylation of mischarged Ala-tRNA(Pro). The misacylated Cys-tRNA(Pro) is not edited by ProRS.</text>
</comment>
<dbReference type="Proteomes" id="UP000267019">
    <property type="component" value="Unassembled WGS sequence"/>
</dbReference>
<accession>A0A660KU44</accession>
<dbReference type="InterPro" id="IPR023717">
    <property type="entry name" value="Pro-tRNA-Synthase_IIa_type1"/>
</dbReference>
<evidence type="ECO:0000256" key="6">
    <source>
        <dbReference type="ARBA" id="ARBA00022840"/>
    </source>
</evidence>
<dbReference type="PANTHER" id="PTHR42753">
    <property type="entry name" value="MITOCHONDRIAL RIBOSOME PROTEIN L39/PROLYL-TRNA LIGASE FAMILY MEMBER"/>
    <property type="match status" value="1"/>
</dbReference>
<dbReference type="InterPro" id="IPR050062">
    <property type="entry name" value="Pro-tRNA_synthetase"/>
</dbReference>
<dbReference type="GO" id="GO:0140096">
    <property type="term" value="F:catalytic activity, acting on a protein"/>
    <property type="evidence" value="ECO:0007669"/>
    <property type="project" value="UniProtKB-ARBA"/>
</dbReference>
<dbReference type="Pfam" id="PF04073">
    <property type="entry name" value="tRNA_edit"/>
    <property type="match status" value="1"/>
</dbReference>
<dbReference type="RefSeq" id="WP_121444645.1">
    <property type="nucleotide sequence ID" value="NZ_RBIJ01000004.1"/>
</dbReference>
<dbReference type="FunFam" id="3.30.930.10:FF:000066">
    <property type="entry name" value="Proline--tRNA ligase"/>
    <property type="match status" value="1"/>
</dbReference>
<evidence type="ECO:0000256" key="10">
    <source>
        <dbReference type="ARBA" id="ARBA00053664"/>
    </source>
</evidence>
<dbReference type="InterPro" id="IPR044140">
    <property type="entry name" value="ProRS_anticodon_short"/>
</dbReference>
<dbReference type="Gene3D" id="3.40.50.800">
    <property type="entry name" value="Anticodon-binding domain"/>
    <property type="match status" value="1"/>
</dbReference>
<dbReference type="AlphaFoldDB" id="A0A660KU44"/>
<comment type="subunit">
    <text evidence="2 12">Homodimer.</text>
</comment>
<comment type="caution">
    <text evidence="14">The sequence shown here is derived from an EMBL/GenBank/DDBJ whole genome shotgun (WGS) entry which is preliminary data.</text>
</comment>
<dbReference type="PROSITE" id="PS50862">
    <property type="entry name" value="AA_TRNA_LIGASE_II"/>
    <property type="match status" value="1"/>
</dbReference>
<evidence type="ECO:0000256" key="8">
    <source>
        <dbReference type="ARBA" id="ARBA00023146"/>
    </source>
</evidence>
<sequence>MRQSALYAPTLREDPKEAEVTSHRLLLRGGYVRQVASGVYAYLPLAYRVLQKISRIIEEEMDRAGAQEILLPVIQPKEVWEASGRWETFGPLMFRAEDRHGRPFALGPTHEELITALVRDEVRSYKRLPLRLYQIQTKFRDEYRPRFGLLRGREFLMKDAYSFDRDEEGLEESYWAMYRAYERIFRRLGVEARAVLADTGAMGGSESHEFMILADIGEDTIAYCPQCDYAANVERAEVVVREEAPPEEPMEPLRRVRTPGARTVAEQAAALGLPPEKIIKNVVYVADGEVVVVLVRGDHEANEAKVRRVLGAETLEMADEETIRRTFGAGPGFVGPIGVVGVRFFADHAVRALRNASTGANRDDEHFLGVNPGRDFEPEGYYDLRTVREGDVCPKCGAPLRFARGIEVGHVFKLGTKYSEALGATYLDEEGRERPIVMGSYGIGVSRLVQAIVEQSHDEDGIIWPLSVAPYEVHLLVTNMAEPELREAGERLYEELTRRGVEVLYDDRPDRAGVKFKDADLLGIPYHVVVGARTREEGLVEWKERRTRAVDPIPLAEAAEVIAARIAEARRAFSA</sequence>
<dbReference type="EMBL" id="RBIJ01000004">
    <property type="protein sequence ID" value="RKQ84225.1"/>
    <property type="molecule type" value="Genomic_DNA"/>
</dbReference>
<keyword evidence="3 12" id="KW-0963">Cytoplasm</keyword>
<proteinExistence type="inferred from homology"/>
<keyword evidence="6 12" id="KW-0067">ATP-binding</keyword>
<comment type="subcellular location">
    <subcellularLocation>
        <location evidence="1 12">Cytoplasm</location>
    </subcellularLocation>
</comment>
<evidence type="ECO:0000256" key="3">
    <source>
        <dbReference type="ARBA" id="ARBA00022490"/>
    </source>
</evidence>
<evidence type="ECO:0000313" key="14">
    <source>
        <dbReference type="EMBL" id="RKQ84225.1"/>
    </source>
</evidence>
<keyword evidence="5 12" id="KW-0547">Nucleotide-binding</keyword>
<dbReference type="SUPFAM" id="SSF55826">
    <property type="entry name" value="YbaK/ProRS associated domain"/>
    <property type="match status" value="1"/>
</dbReference>
<evidence type="ECO:0000256" key="5">
    <source>
        <dbReference type="ARBA" id="ARBA00022741"/>
    </source>
</evidence>
<dbReference type="InterPro" id="IPR033730">
    <property type="entry name" value="ProRS_core_prok"/>
</dbReference>
<evidence type="ECO:0000259" key="13">
    <source>
        <dbReference type="PROSITE" id="PS50862"/>
    </source>
</evidence>
<dbReference type="InterPro" id="IPR002316">
    <property type="entry name" value="Pro-tRNA-ligase_IIa"/>
</dbReference>
<organism evidence="14 15">
    <name type="scientific">Brockia lithotrophica</name>
    <dbReference type="NCBI Taxonomy" id="933949"/>
    <lineage>
        <taxon>Bacteria</taxon>
        <taxon>Bacillati</taxon>
        <taxon>Bacillota</taxon>
        <taxon>Bacilli</taxon>
        <taxon>Bacillales</taxon>
        <taxon>Bacillales Family X. Incertae Sedis</taxon>
        <taxon>Brockia</taxon>
    </lineage>
</organism>
<dbReference type="Pfam" id="PF03129">
    <property type="entry name" value="HGTP_anticodon"/>
    <property type="match status" value="1"/>
</dbReference>
<protein>
    <recommendedName>
        <fullName evidence="12">Proline--tRNA ligase</fullName>
        <ecNumber evidence="12">6.1.1.15</ecNumber>
    </recommendedName>
    <alternativeName>
        <fullName evidence="12">Prolyl-tRNA synthetase</fullName>
        <shortName evidence="12">ProRS</shortName>
    </alternativeName>
</protein>
<dbReference type="OrthoDB" id="9809052at2"/>
<evidence type="ECO:0000256" key="4">
    <source>
        <dbReference type="ARBA" id="ARBA00022598"/>
    </source>
</evidence>
<evidence type="ECO:0000313" key="15">
    <source>
        <dbReference type="Proteomes" id="UP000267019"/>
    </source>
</evidence>
<keyword evidence="8 12" id="KW-0030">Aminoacyl-tRNA synthetase</keyword>
<comment type="catalytic activity">
    <reaction evidence="9 12">
        <text>tRNA(Pro) + L-proline + ATP = L-prolyl-tRNA(Pro) + AMP + diphosphate</text>
        <dbReference type="Rhea" id="RHEA:14305"/>
        <dbReference type="Rhea" id="RHEA-COMP:9700"/>
        <dbReference type="Rhea" id="RHEA-COMP:9702"/>
        <dbReference type="ChEBI" id="CHEBI:30616"/>
        <dbReference type="ChEBI" id="CHEBI:33019"/>
        <dbReference type="ChEBI" id="CHEBI:60039"/>
        <dbReference type="ChEBI" id="CHEBI:78442"/>
        <dbReference type="ChEBI" id="CHEBI:78532"/>
        <dbReference type="ChEBI" id="CHEBI:456215"/>
        <dbReference type="EC" id="6.1.1.15"/>
    </reaction>
</comment>
<dbReference type="PANTHER" id="PTHR42753:SF2">
    <property type="entry name" value="PROLINE--TRNA LIGASE"/>
    <property type="match status" value="1"/>
</dbReference>
<dbReference type="InterPro" id="IPR007214">
    <property type="entry name" value="YbaK/aa-tRNA-synth-assoc-dom"/>
</dbReference>
<dbReference type="HAMAP" id="MF_01569">
    <property type="entry name" value="Pro_tRNA_synth_type1"/>
    <property type="match status" value="1"/>
</dbReference>
<dbReference type="SUPFAM" id="SSF55681">
    <property type="entry name" value="Class II aaRS and biotin synthetases"/>
    <property type="match status" value="1"/>
</dbReference>
<dbReference type="NCBIfam" id="TIGR00409">
    <property type="entry name" value="proS_fam_II"/>
    <property type="match status" value="1"/>
</dbReference>
<evidence type="ECO:0000256" key="2">
    <source>
        <dbReference type="ARBA" id="ARBA00011738"/>
    </source>
</evidence>
<dbReference type="SUPFAM" id="SSF52954">
    <property type="entry name" value="Class II aaRS ABD-related"/>
    <property type="match status" value="1"/>
</dbReference>
<evidence type="ECO:0000256" key="9">
    <source>
        <dbReference type="ARBA" id="ARBA00047671"/>
    </source>
</evidence>
<dbReference type="PRINTS" id="PR01046">
    <property type="entry name" value="TRNASYNTHPRO"/>
</dbReference>
<comment type="similarity">
    <text evidence="11 12">Belongs to the class-II aminoacyl-tRNA synthetase family. ProS type 1 subfamily.</text>
</comment>
<dbReference type="EC" id="6.1.1.15" evidence="12"/>
<dbReference type="GO" id="GO:0006433">
    <property type="term" value="P:prolyl-tRNA aminoacylation"/>
    <property type="evidence" value="ECO:0007669"/>
    <property type="project" value="UniProtKB-UniRule"/>
</dbReference>
<evidence type="ECO:0000256" key="1">
    <source>
        <dbReference type="ARBA" id="ARBA00004496"/>
    </source>
</evidence>
<dbReference type="GO" id="GO:0004827">
    <property type="term" value="F:proline-tRNA ligase activity"/>
    <property type="evidence" value="ECO:0007669"/>
    <property type="project" value="UniProtKB-UniRule"/>
</dbReference>
<keyword evidence="15" id="KW-1185">Reference proteome</keyword>
<dbReference type="InterPro" id="IPR036754">
    <property type="entry name" value="YbaK/aa-tRNA-synt-asso_dom_sf"/>
</dbReference>
<reference evidence="14 15" key="1">
    <citation type="submission" date="2018-10" db="EMBL/GenBank/DDBJ databases">
        <title>Genomic Encyclopedia of Type Strains, Phase IV (KMG-IV): sequencing the most valuable type-strain genomes for metagenomic binning, comparative biology and taxonomic classification.</title>
        <authorList>
            <person name="Goeker M."/>
        </authorList>
    </citation>
    <scope>NUCLEOTIDE SEQUENCE [LARGE SCALE GENOMIC DNA]</scope>
    <source>
        <strain evidence="14 15">DSM 22653</strain>
    </source>
</reference>
<dbReference type="Gene3D" id="3.90.960.10">
    <property type="entry name" value="YbaK/aminoacyl-tRNA synthetase-associated domain"/>
    <property type="match status" value="1"/>
</dbReference>
<dbReference type="InterPro" id="IPR002314">
    <property type="entry name" value="aa-tRNA-synt_IIb"/>
</dbReference>
<evidence type="ECO:0000256" key="11">
    <source>
        <dbReference type="ARBA" id="ARBA00060755"/>
    </source>
</evidence>
<dbReference type="GO" id="GO:0016740">
    <property type="term" value="F:transferase activity"/>
    <property type="evidence" value="ECO:0007669"/>
    <property type="project" value="UniProtKB-ARBA"/>
</dbReference>
<keyword evidence="4 12" id="KW-0436">Ligase</keyword>
<comment type="domain">
    <text evidence="12">Consists of three domains: the N-terminal catalytic domain, the editing domain and the C-terminal anticodon-binding domain.</text>
</comment>
<feature type="domain" description="Aminoacyl-transfer RNA synthetases class-II family profile" evidence="13">
    <location>
        <begin position="33"/>
        <end position="465"/>
    </location>
</feature>
<dbReference type="InterPro" id="IPR004154">
    <property type="entry name" value="Anticodon-bd"/>
</dbReference>
<dbReference type="FunFam" id="3.30.930.10:FF:000065">
    <property type="entry name" value="Proline--tRNA ligase"/>
    <property type="match status" value="1"/>
</dbReference>
<gene>
    <name evidence="12" type="primary">proS</name>
    <name evidence="14" type="ORF">C7438_1403</name>
</gene>
<dbReference type="CDD" id="cd00861">
    <property type="entry name" value="ProRS_anticodon_short"/>
    <property type="match status" value="1"/>
</dbReference>
<dbReference type="Gene3D" id="3.30.930.10">
    <property type="entry name" value="Bira Bifunctional Protein, Domain 2"/>
    <property type="match status" value="2"/>
</dbReference>
<dbReference type="GO" id="GO:0005829">
    <property type="term" value="C:cytosol"/>
    <property type="evidence" value="ECO:0007669"/>
    <property type="project" value="TreeGrafter"/>
</dbReference>
<dbReference type="InterPro" id="IPR045864">
    <property type="entry name" value="aa-tRNA-synth_II/BPL/LPL"/>
</dbReference>
<dbReference type="CDD" id="cd00779">
    <property type="entry name" value="ProRS_core_prok"/>
    <property type="match status" value="1"/>
</dbReference>
<dbReference type="InterPro" id="IPR036621">
    <property type="entry name" value="Anticodon-bd_dom_sf"/>
</dbReference>
<evidence type="ECO:0000256" key="7">
    <source>
        <dbReference type="ARBA" id="ARBA00022917"/>
    </source>
</evidence>
<dbReference type="CDD" id="cd04334">
    <property type="entry name" value="ProRS-INS"/>
    <property type="match status" value="1"/>
</dbReference>
<dbReference type="GO" id="GO:0005524">
    <property type="term" value="F:ATP binding"/>
    <property type="evidence" value="ECO:0007669"/>
    <property type="project" value="UniProtKB-UniRule"/>
</dbReference>
<evidence type="ECO:0000256" key="12">
    <source>
        <dbReference type="HAMAP-Rule" id="MF_01569"/>
    </source>
</evidence>
<dbReference type="InterPro" id="IPR006195">
    <property type="entry name" value="aa-tRNA-synth_II"/>
</dbReference>
<dbReference type="GO" id="GO:0002161">
    <property type="term" value="F:aminoacyl-tRNA deacylase activity"/>
    <property type="evidence" value="ECO:0007669"/>
    <property type="project" value="InterPro"/>
</dbReference>
<dbReference type="NCBIfam" id="NF006625">
    <property type="entry name" value="PRK09194.1"/>
    <property type="match status" value="1"/>
</dbReference>
<keyword evidence="7 12" id="KW-0648">Protein biosynthesis</keyword>
<name>A0A660KU44_9BACL</name>